<comment type="similarity">
    <text evidence="7">Belongs to the class-I aminoacyl-tRNA synthetase family.</text>
</comment>
<dbReference type="PRINTS" id="PR00987">
    <property type="entry name" value="TRNASYNTHGLU"/>
</dbReference>
<protein>
    <submittedName>
        <fullName evidence="10">tRNA glutamyl-Q(34) synthetase GluQRS</fullName>
    </submittedName>
</protein>
<dbReference type="Pfam" id="PF00749">
    <property type="entry name" value="tRNA-synt_1c"/>
    <property type="match status" value="1"/>
</dbReference>
<dbReference type="InterPro" id="IPR014729">
    <property type="entry name" value="Rossmann-like_a/b/a_fold"/>
</dbReference>
<evidence type="ECO:0000256" key="8">
    <source>
        <dbReference type="SAM" id="MobiDB-lite"/>
    </source>
</evidence>
<evidence type="ECO:0000256" key="3">
    <source>
        <dbReference type="ARBA" id="ARBA00022741"/>
    </source>
</evidence>
<evidence type="ECO:0000313" key="10">
    <source>
        <dbReference type="EMBL" id="MFA9477803.1"/>
    </source>
</evidence>
<evidence type="ECO:0000259" key="9">
    <source>
        <dbReference type="Pfam" id="PF00749"/>
    </source>
</evidence>
<keyword evidence="7" id="KW-0648">Protein biosynthesis</keyword>
<dbReference type="Gene3D" id="3.40.50.620">
    <property type="entry name" value="HUPs"/>
    <property type="match status" value="1"/>
</dbReference>
<evidence type="ECO:0000313" key="11">
    <source>
        <dbReference type="Proteomes" id="UP001575105"/>
    </source>
</evidence>
<keyword evidence="3 7" id="KW-0547">Nucleotide-binding</keyword>
<name>A0ABV4U6A9_9BACT</name>
<reference evidence="10 11" key="1">
    <citation type="submission" date="2024-08" db="EMBL/GenBank/DDBJ databases">
        <title>Whole-genome sequencing of halo(alkali)philic microorganisms from hypersaline lakes.</title>
        <authorList>
            <person name="Sorokin D.Y."/>
            <person name="Merkel A.Y."/>
            <person name="Messina E."/>
            <person name="Yakimov M."/>
        </authorList>
    </citation>
    <scope>NUCLEOTIDE SEQUENCE [LARGE SCALE GENOMIC DNA]</scope>
    <source>
        <strain evidence="10 11">AB-hyl4</strain>
    </source>
</reference>
<sequence>MGMAERRTTRLAPSPTGALHLGNARTFLINWAIARQRGWRVVLRIEDLDGPRVKTAADEQAIDVLQWLGLDWDEGPVWQRQEVDVYGAAMESLNDKGLLYPCQCTRREIEQAQSAPHADDHELRYPGTCRTSGSSESGVSSFEFGDAAQTTAWRLRVPDEEVAFVDQVHGEWRVNVQQQVGDFVVASKQGLPAYQLAVVVDDARQGVTDVVRGDDLLDATARQILLWRMLELGPPPCWWHVPLVIGEDGRRLAKRHGDTRVATYRELGVSADRVVGLIAKWSGVGEGEYEPMSARTFAERFKMERLPREAVTFTKADDAWLRDGAV</sequence>
<keyword evidence="2" id="KW-0479">Metal-binding</keyword>
<gene>
    <name evidence="10" type="primary">gluQRS</name>
    <name evidence="10" type="ORF">ACERK3_05785</name>
</gene>
<keyword evidence="4" id="KW-0862">Zinc</keyword>
<evidence type="ECO:0000256" key="4">
    <source>
        <dbReference type="ARBA" id="ARBA00022833"/>
    </source>
</evidence>
<feature type="domain" description="Glutamyl/glutaminyl-tRNA synthetase class Ib catalytic" evidence="9">
    <location>
        <begin position="8"/>
        <end position="315"/>
    </location>
</feature>
<dbReference type="NCBIfam" id="NF004315">
    <property type="entry name" value="PRK05710.1-4"/>
    <property type="match status" value="1"/>
</dbReference>
<evidence type="ECO:0000256" key="1">
    <source>
        <dbReference type="ARBA" id="ARBA00022598"/>
    </source>
</evidence>
<dbReference type="InterPro" id="IPR022380">
    <property type="entry name" value="Glu-Q_tRNA(Asp)_Synthase"/>
</dbReference>
<feature type="region of interest" description="Disordered" evidence="8">
    <location>
        <begin position="113"/>
        <end position="136"/>
    </location>
</feature>
<dbReference type="InterPro" id="IPR000924">
    <property type="entry name" value="Glu/Gln-tRNA-synth"/>
</dbReference>
<keyword evidence="1 7" id="KW-0436">Ligase</keyword>
<evidence type="ECO:0000256" key="7">
    <source>
        <dbReference type="RuleBase" id="RU363037"/>
    </source>
</evidence>
<comment type="caution">
    <text evidence="10">The sequence shown here is derived from an EMBL/GenBank/DDBJ whole genome shotgun (WGS) entry which is preliminary data.</text>
</comment>
<evidence type="ECO:0000256" key="2">
    <source>
        <dbReference type="ARBA" id="ARBA00022723"/>
    </source>
</evidence>
<dbReference type="RefSeq" id="WP_425344728.1">
    <property type="nucleotide sequence ID" value="NZ_JBGUBD010000003.1"/>
</dbReference>
<proteinExistence type="inferred from homology"/>
<dbReference type="PANTHER" id="PTHR43311">
    <property type="entry name" value="GLUTAMATE--TRNA LIGASE"/>
    <property type="match status" value="1"/>
</dbReference>
<dbReference type="PROSITE" id="PS00178">
    <property type="entry name" value="AA_TRNA_LIGASE_I"/>
    <property type="match status" value="1"/>
</dbReference>
<keyword evidence="11" id="KW-1185">Reference proteome</keyword>
<dbReference type="EMBL" id="JBGUBD010000003">
    <property type="protein sequence ID" value="MFA9477803.1"/>
    <property type="molecule type" value="Genomic_DNA"/>
</dbReference>
<organism evidence="10 11">
    <name type="scientific">Natronomicrosphaera hydrolytica</name>
    <dbReference type="NCBI Taxonomy" id="3242702"/>
    <lineage>
        <taxon>Bacteria</taxon>
        <taxon>Pseudomonadati</taxon>
        <taxon>Planctomycetota</taxon>
        <taxon>Phycisphaerae</taxon>
        <taxon>Phycisphaerales</taxon>
        <taxon>Phycisphaeraceae</taxon>
        <taxon>Natronomicrosphaera</taxon>
    </lineage>
</organism>
<dbReference type="InterPro" id="IPR001412">
    <property type="entry name" value="aa-tRNA-synth_I_CS"/>
</dbReference>
<dbReference type="PANTHER" id="PTHR43311:SF1">
    <property type="entry name" value="GLUTAMYL-Q TRNA(ASP) SYNTHETASE"/>
    <property type="match status" value="1"/>
</dbReference>
<dbReference type="NCBIfam" id="NF004314">
    <property type="entry name" value="PRK05710.1-3"/>
    <property type="match status" value="1"/>
</dbReference>
<dbReference type="NCBIfam" id="TIGR03838">
    <property type="entry name" value="queuosine_YadB"/>
    <property type="match status" value="1"/>
</dbReference>
<keyword evidence="6 7" id="KW-0030">Aminoacyl-tRNA synthetase</keyword>
<dbReference type="InterPro" id="IPR020058">
    <property type="entry name" value="Glu/Gln-tRNA-synth_Ib_cat-dom"/>
</dbReference>
<dbReference type="InterPro" id="IPR049940">
    <property type="entry name" value="GluQ/Sye"/>
</dbReference>
<dbReference type="SUPFAM" id="SSF52374">
    <property type="entry name" value="Nucleotidylyl transferase"/>
    <property type="match status" value="1"/>
</dbReference>
<keyword evidence="5 7" id="KW-0067">ATP-binding</keyword>
<evidence type="ECO:0000256" key="6">
    <source>
        <dbReference type="ARBA" id="ARBA00023146"/>
    </source>
</evidence>
<accession>A0ABV4U6A9</accession>
<evidence type="ECO:0000256" key="5">
    <source>
        <dbReference type="ARBA" id="ARBA00022840"/>
    </source>
</evidence>
<dbReference type="Proteomes" id="UP001575105">
    <property type="component" value="Unassembled WGS sequence"/>
</dbReference>